<evidence type="ECO:0000313" key="1">
    <source>
        <dbReference type="EMBL" id="WRQ88365.1"/>
    </source>
</evidence>
<keyword evidence="2" id="KW-1185">Reference proteome</keyword>
<dbReference type="Pfam" id="PF13432">
    <property type="entry name" value="TPR_16"/>
    <property type="match status" value="1"/>
</dbReference>
<gene>
    <name evidence="1" type="ORF">K1X11_003045</name>
</gene>
<name>A0ABZ1CDI9_9BACT</name>
<evidence type="ECO:0000313" key="2">
    <source>
        <dbReference type="Proteomes" id="UP000738431"/>
    </source>
</evidence>
<sequence>MSADRIARFTTLVEQQPDNVMFRFSLAQALEAGEDPTLAIPHYQTCAAAKADWMMPRILLGKLLLKQGDITAARPVLENALQLAIAQDHEDPAMELQAILEDLPKAP</sequence>
<dbReference type="InterPro" id="IPR011990">
    <property type="entry name" value="TPR-like_helical_dom_sf"/>
</dbReference>
<reference evidence="1 2" key="1">
    <citation type="submission" date="2023-12" db="EMBL/GenBank/DDBJ databases">
        <title>Description of an unclassified Opitutus bacterium of Verrucomicrobiota.</title>
        <authorList>
            <person name="Zhang D.-F."/>
        </authorList>
    </citation>
    <scope>NUCLEOTIDE SEQUENCE [LARGE SCALE GENOMIC DNA]</scope>
    <source>
        <strain evidence="1 2">WL0086</strain>
    </source>
</reference>
<proteinExistence type="predicted"/>
<dbReference type="EMBL" id="CP139781">
    <property type="protein sequence ID" value="WRQ88365.1"/>
    <property type="molecule type" value="Genomic_DNA"/>
</dbReference>
<protein>
    <submittedName>
        <fullName evidence="1">Tetratricopeptide repeat protein</fullName>
    </submittedName>
</protein>
<dbReference type="SUPFAM" id="SSF48452">
    <property type="entry name" value="TPR-like"/>
    <property type="match status" value="1"/>
</dbReference>
<dbReference type="Proteomes" id="UP000738431">
    <property type="component" value="Chromosome"/>
</dbReference>
<dbReference type="RefSeq" id="WP_221032480.1">
    <property type="nucleotide sequence ID" value="NZ_CP139781.1"/>
</dbReference>
<accession>A0ABZ1CDI9</accession>
<organism evidence="1 2">
    <name type="scientific">Actomonas aquatica</name>
    <dbReference type="NCBI Taxonomy" id="2866162"/>
    <lineage>
        <taxon>Bacteria</taxon>
        <taxon>Pseudomonadati</taxon>
        <taxon>Verrucomicrobiota</taxon>
        <taxon>Opitutia</taxon>
        <taxon>Opitutales</taxon>
        <taxon>Opitutaceae</taxon>
        <taxon>Actomonas</taxon>
    </lineage>
</organism>
<dbReference type="Gene3D" id="1.25.40.10">
    <property type="entry name" value="Tetratricopeptide repeat domain"/>
    <property type="match status" value="1"/>
</dbReference>